<evidence type="ECO:0000256" key="5">
    <source>
        <dbReference type="ARBA" id="ARBA00022853"/>
    </source>
</evidence>
<evidence type="ECO:0000313" key="16">
    <source>
        <dbReference type="Proteomes" id="UP000054558"/>
    </source>
</evidence>
<evidence type="ECO:0000256" key="9">
    <source>
        <dbReference type="ARBA" id="ARBA00023015"/>
    </source>
</evidence>
<accession>A0A1Y1HWJ7</accession>
<dbReference type="FunFam" id="1.10.10.1500:FF:000001">
    <property type="entry name" value="ribosomal oxygenase 1 isoform X1"/>
    <property type="match status" value="1"/>
</dbReference>
<feature type="region of interest" description="Disordered" evidence="13">
    <location>
        <begin position="1"/>
        <end position="57"/>
    </location>
</feature>
<dbReference type="GO" id="GO:0005506">
    <property type="term" value="F:iron ion binding"/>
    <property type="evidence" value="ECO:0007669"/>
    <property type="project" value="UniProtKB-UniRule"/>
</dbReference>
<dbReference type="Gene3D" id="2.60.120.650">
    <property type="entry name" value="Cupin"/>
    <property type="match status" value="1"/>
</dbReference>
<evidence type="ECO:0000256" key="1">
    <source>
        <dbReference type="ARBA" id="ARBA00004123"/>
    </source>
</evidence>
<reference evidence="15 16" key="1">
    <citation type="journal article" date="2014" name="Nat. Commun.">
        <title>Klebsormidium flaccidum genome reveals primary factors for plant terrestrial adaptation.</title>
        <authorList>
            <person name="Hori K."/>
            <person name="Maruyama F."/>
            <person name="Fujisawa T."/>
            <person name="Togashi T."/>
            <person name="Yamamoto N."/>
            <person name="Seo M."/>
            <person name="Sato S."/>
            <person name="Yamada T."/>
            <person name="Mori H."/>
            <person name="Tajima N."/>
            <person name="Moriyama T."/>
            <person name="Ikeuchi M."/>
            <person name="Watanabe M."/>
            <person name="Wada H."/>
            <person name="Kobayashi K."/>
            <person name="Saito M."/>
            <person name="Masuda T."/>
            <person name="Sasaki-Sekimoto Y."/>
            <person name="Mashiguchi K."/>
            <person name="Awai K."/>
            <person name="Shimojima M."/>
            <person name="Masuda S."/>
            <person name="Iwai M."/>
            <person name="Nobusawa T."/>
            <person name="Narise T."/>
            <person name="Kondo S."/>
            <person name="Saito H."/>
            <person name="Sato R."/>
            <person name="Murakawa M."/>
            <person name="Ihara Y."/>
            <person name="Oshima-Yamada Y."/>
            <person name="Ohtaka K."/>
            <person name="Satoh M."/>
            <person name="Sonobe K."/>
            <person name="Ishii M."/>
            <person name="Ohtani R."/>
            <person name="Kanamori-Sato M."/>
            <person name="Honoki R."/>
            <person name="Miyazaki D."/>
            <person name="Mochizuki H."/>
            <person name="Umetsu J."/>
            <person name="Higashi K."/>
            <person name="Shibata D."/>
            <person name="Kamiya Y."/>
            <person name="Sato N."/>
            <person name="Nakamura Y."/>
            <person name="Tabata S."/>
            <person name="Ida S."/>
            <person name="Kurokawa K."/>
            <person name="Ohta H."/>
        </authorList>
    </citation>
    <scope>NUCLEOTIDE SEQUENCE [LARGE SCALE GENOMIC DNA]</scope>
    <source>
        <strain evidence="15 16">NIES-2285</strain>
    </source>
</reference>
<dbReference type="GO" id="GO:0032453">
    <property type="term" value="F:histone H3K4 demethylase activity"/>
    <property type="evidence" value="ECO:0000318"/>
    <property type="project" value="GO_Central"/>
</dbReference>
<evidence type="ECO:0000256" key="3">
    <source>
        <dbReference type="ARBA" id="ARBA00022491"/>
    </source>
</evidence>
<dbReference type="AlphaFoldDB" id="A0A1Y1HWJ7"/>
<dbReference type="STRING" id="105231.A0A1Y1HWJ7"/>
<keyword evidence="8 12" id="KW-0408">Iron</keyword>
<dbReference type="Pfam" id="PF21233">
    <property type="entry name" value="WHD_RIOX1"/>
    <property type="match status" value="1"/>
</dbReference>
<evidence type="ECO:0000256" key="2">
    <source>
        <dbReference type="ARBA" id="ARBA00010309"/>
    </source>
</evidence>
<evidence type="ECO:0000256" key="4">
    <source>
        <dbReference type="ARBA" id="ARBA00022723"/>
    </source>
</evidence>
<name>A0A1Y1HWJ7_KLENI</name>
<dbReference type="InterPro" id="IPR049043">
    <property type="entry name" value="WHD_RIOX1"/>
</dbReference>
<evidence type="ECO:0000256" key="13">
    <source>
        <dbReference type="SAM" id="MobiDB-lite"/>
    </source>
</evidence>
<dbReference type="OMA" id="YLEYMGV"/>
<comment type="cofactor">
    <cofactor evidence="12">
        <name>Fe(2+)</name>
        <dbReference type="ChEBI" id="CHEBI:29033"/>
    </cofactor>
    <text evidence="12">Binds 1 Fe(2+) ion per subunit.</text>
</comment>
<keyword evidence="7 12" id="KW-0560">Oxidoreductase</keyword>
<evidence type="ECO:0000259" key="14">
    <source>
        <dbReference type="PROSITE" id="PS51184"/>
    </source>
</evidence>
<evidence type="ECO:0000256" key="6">
    <source>
        <dbReference type="ARBA" id="ARBA00022964"/>
    </source>
</evidence>
<protein>
    <recommendedName>
        <fullName evidence="12">Bifunctional lysine-specific demethylase and histidyl-hydroxylase</fullName>
        <ecNumber evidence="12">1.14.11.-</ecNumber>
    </recommendedName>
</protein>
<feature type="compositionally biased region" description="Acidic residues" evidence="13">
    <location>
        <begin position="24"/>
        <end position="57"/>
    </location>
</feature>
<gene>
    <name evidence="15" type="ORF">KFL_001140210</name>
</gene>
<dbReference type="InterPro" id="IPR003347">
    <property type="entry name" value="JmjC_dom"/>
</dbReference>
<dbReference type="Gene3D" id="1.10.10.1500">
    <property type="entry name" value="JmjC domain-containing ribosomal oxygenase (ROX), dimer domain"/>
    <property type="match status" value="1"/>
</dbReference>
<evidence type="ECO:0000256" key="12">
    <source>
        <dbReference type="RuleBase" id="RU366061"/>
    </source>
</evidence>
<evidence type="ECO:0000256" key="8">
    <source>
        <dbReference type="ARBA" id="ARBA00023004"/>
    </source>
</evidence>
<evidence type="ECO:0000256" key="10">
    <source>
        <dbReference type="ARBA" id="ARBA00023163"/>
    </source>
</evidence>
<dbReference type="EMBL" id="DF237063">
    <property type="protein sequence ID" value="GAQ82533.1"/>
    <property type="molecule type" value="Genomic_DNA"/>
</dbReference>
<evidence type="ECO:0000256" key="11">
    <source>
        <dbReference type="ARBA" id="ARBA00023242"/>
    </source>
</evidence>
<dbReference type="OrthoDB" id="425950at2759"/>
<dbReference type="GO" id="GO:0051864">
    <property type="term" value="F:histone H3K36 demethylase activity"/>
    <property type="evidence" value="ECO:0000318"/>
    <property type="project" value="GO_Central"/>
</dbReference>
<evidence type="ECO:0000256" key="7">
    <source>
        <dbReference type="ARBA" id="ARBA00023002"/>
    </source>
</evidence>
<dbReference type="Proteomes" id="UP000054558">
    <property type="component" value="Unassembled WGS sequence"/>
</dbReference>
<keyword evidence="16" id="KW-1185">Reference proteome</keyword>
<sequence>MGRSDKAAEANGTKQPKKRAHIEPEEEEEELEEGYELEEEAELDSEDEGMELGDEDGEEEEALLEMFTQAEIIEDMRKAGEVKSGKAIAEKDRELETAADFMQWLIAPMTLEKFYSEYWEKKPFVIQRKNCRGYYNGWFGKDDVIALLRTGKMLYGKNVDVTNYVDNERVTLNKDGAADADEVLRNFEGGCSVRVLHPQRWSDPLWLMLSTLERHWESVVGCNTYLTPPGSQGFSPHFDDIEAFVLQTEGRKHWRCYAPREGGELLPRVSSPNFLQEDIGEPVLEFDLEAGDLLYMPRGTIHQANCLPDSHSMHITVSTGQQNTWADFLAITLPRALELAAEEHVELRRSVPRDVLNYMGVVHSDSSDTRREEFVGKMAQLFSLMLESAPWDPATDQLGAMFQRARLPPVPLGGAPRPSTAAKVGPDTKVRLAHPGCARLVVEGDSAVVYHMMRNPRDLHCERPAGAGHGEGEHEHDAAGGCCDGDEKPPGAAELGAGKDGEEEDDEDTTLEFPVEWAPGLELLLLSYPTTVPVSSVPLDSVDESVEMVKEMVEAGILVVQ</sequence>
<comment type="similarity">
    <text evidence="2">Belongs to the ROX family. NO66 subfamily.</text>
</comment>
<dbReference type="PROSITE" id="PS51184">
    <property type="entry name" value="JMJC"/>
    <property type="match status" value="1"/>
</dbReference>
<keyword evidence="3" id="KW-0678">Repressor</keyword>
<comment type="subcellular location">
    <subcellularLocation>
        <location evidence="1 12">Nucleus</location>
    </subcellularLocation>
</comment>
<organism evidence="15 16">
    <name type="scientific">Klebsormidium nitens</name>
    <name type="common">Green alga</name>
    <name type="synonym">Ulothrix nitens</name>
    <dbReference type="NCBI Taxonomy" id="105231"/>
    <lineage>
        <taxon>Eukaryota</taxon>
        <taxon>Viridiplantae</taxon>
        <taxon>Streptophyta</taxon>
        <taxon>Klebsormidiophyceae</taxon>
        <taxon>Klebsormidiales</taxon>
        <taxon>Klebsormidiaceae</taxon>
        <taxon>Klebsormidium</taxon>
    </lineage>
</organism>
<dbReference type="EC" id="1.14.11.-" evidence="12"/>
<keyword evidence="4 12" id="KW-0479">Metal-binding</keyword>
<keyword evidence="9 12" id="KW-0805">Transcription regulation</keyword>
<dbReference type="PANTHER" id="PTHR13096:SF8">
    <property type="entry name" value="RIBOSOMAL OXYGENASE 1"/>
    <property type="match status" value="1"/>
</dbReference>
<dbReference type="PANTHER" id="PTHR13096">
    <property type="entry name" value="MINA53 MYC INDUCED NUCLEAR ANTIGEN"/>
    <property type="match status" value="1"/>
</dbReference>
<dbReference type="SUPFAM" id="SSF51197">
    <property type="entry name" value="Clavaminate synthase-like"/>
    <property type="match status" value="1"/>
</dbReference>
<keyword evidence="5" id="KW-0156">Chromatin regulator</keyword>
<dbReference type="GO" id="GO:0005730">
    <property type="term" value="C:nucleolus"/>
    <property type="evidence" value="ECO:0000318"/>
    <property type="project" value="GO_Central"/>
</dbReference>
<dbReference type="Gene3D" id="3.90.930.40">
    <property type="match status" value="1"/>
</dbReference>
<dbReference type="InterPro" id="IPR039994">
    <property type="entry name" value="NO66-like"/>
</dbReference>
<dbReference type="Pfam" id="PF08007">
    <property type="entry name" value="JmjC_2"/>
    <property type="match status" value="1"/>
</dbReference>
<keyword evidence="10 12" id="KW-0804">Transcription</keyword>
<proteinExistence type="inferred from homology"/>
<feature type="domain" description="JmjC" evidence="14">
    <location>
        <begin position="201"/>
        <end position="336"/>
    </location>
</feature>
<dbReference type="SMART" id="SM00558">
    <property type="entry name" value="JmjC"/>
    <property type="match status" value="1"/>
</dbReference>
<keyword evidence="11 12" id="KW-0539">Nucleus</keyword>
<feature type="region of interest" description="Disordered" evidence="13">
    <location>
        <begin position="464"/>
        <end position="508"/>
    </location>
</feature>
<keyword evidence="6 12" id="KW-0223">Dioxygenase</keyword>
<evidence type="ECO:0000313" key="15">
    <source>
        <dbReference type="EMBL" id="GAQ82533.1"/>
    </source>
</evidence>
<comment type="function">
    <text evidence="12">Oxygenase that can act as both a histone lysine demethylase and a ribosomal histidine hydroxylase.</text>
</comment>